<organism evidence="2 3">
    <name type="scientific">Candidatus Acidiferrum panamense</name>
    <dbReference type="NCBI Taxonomy" id="2741543"/>
    <lineage>
        <taxon>Bacteria</taxon>
        <taxon>Pseudomonadati</taxon>
        <taxon>Acidobacteriota</taxon>
        <taxon>Terriglobia</taxon>
        <taxon>Candidatus Acidiferrales</taxon>
        <taxon>Candidatus Acidiferrum</taxon>
    </lineage>
</organism>
<keyword evidence="1" id="KW-0812">Transmembrane</keyword>
<keyword evidence="1" id="KW-0472">Membrane</keyword>
<feature type="transmembrane region" description="Helical" evidence="1">
    <location>
        <begin position="5"/>
        <end position="25"/>
    </location>
</feature>
<dbReference type="Pfam" id="PF09955">
    <property type="entry name" value="DUF2189"/>
    <property type="match status" value="1"/>
</dbReference>
<comment type="caution">
    <text evidence="2">The sequence shown here is derived from an EMBL/GenBank/DDBJ whole genome shotgun (WGS) entry which is preliminary data.</text>
</comment>
<evidence type="ECO:0000256" key="1">
    <source>
        <dbReference type="SAM" id="Phobius"/>
    </source>
</evidence>
<keyword evidence="3" id="KW-1185">Reference proteome</keyword>
<feature type="transmembrane region" description="Helical" evidence="1">
    <location>
        <begin position="82"/>
        <end position="102"/>
    </location>
</feature>
<sequence length="140" mass="15431">MPTHVIFLAIIYPIFGLFLACMTFGYDVMPLLFPLAAGFALIGPFAAIGLYELSRQREKGVDVSWKHAFGVLRCRSLDGITALGMVLMIVFLIWLMTAQWLYQSLFGYGSPESIGQFLSDILTTSEGWVLIIAGNGIGFL</sequence>
<evidence type="ECO:0000313" key="3">
    <source>
        <dbReference type="Proteomes" id="UP000567293"/>
    </source>
</evidence>
<accession>A0A7V8SZ26</accession>
<feature type="non-terminal residue" evidence="2">
    <location>
        <position position="140"/>
    </location>
</feature>
<dbReference type="Proteomes" id="UP000567293">
    <property type="component" value="Unassembled WGS sequence"/>
</dbReference>
<evidence type="ECO:0000313" key="2">
    <source>
        <dbReference type="EMBL" id="MBA0088020.1"/>
    </source>
</evidence>
<feature type="transmembrane region" description="Helical" evidence="1">
    <location>
        <begin position="31"/>
        <end position="51"/>
    </location>
</feature>
<keyword evidence="1" id="KW-1133">Transmembrane helix</keyword>
<dbReference type="InterPro" id="IPR018692">
    <property type="entry name" value="DUF2189"/>
</dbReference>
<dbReference type="EMBL" id="JACDQQ010002296">
    <property type="protein sequence ID" value="MBA0088020.1"/>
    <property type="molecule type" value="Genomic_DNA"/>
</dbReference>
<dbReference type="AlphaFoldDB" id="A0A7V8SZ26"/>
<gene>
    <name evidence="2" type="ORF">HRJ53_23790</name>
</gene>
<reference evidence="2" key="1">
    <citation type="submission" date="2020-06" db="EMBL/GenBank/DDBJ databases">
        <title>Legume-microbial interactions unlock mineral nutrients during tropical forest succession.</title>
        <authorList>
            <person name="Epihov D.Z."/>
        </authorList>
    </citation>
    <scope>NUCLEOTIDE SEQUENCE [LARGE SCALE GENOMIC DNA]</scope>
    <source>
        <strain evidence="2">Pan2503</strain>
    </source>
</reference>
<name>A0A7V8SZ26_9BACT</name>
<protein>
    <submittedName>
        <fullName evidence="2">DUF2189 domain-containing protein</fullName>
    </submittedName>
</protein>
<proteinExistence type="predicted"/>